<name>A0AAJ0M838_9PEZI</name>
<evidence type="ECO:0000313" key="1">
    <source>
        <dbReference type="EMBL" id="KAK3341423.1"/>
    </source>
</evidence>
<reference evidence="1" key="2">
    <citation type="submission" date="2023-06" db="EMBL/GenBank/DDBJ databases">
        <authorList>
            <consortium name="Lawrence Berkeley National Laboratory"/>
            <person name="Haridas S."/>
            <person name="Hensen N."/>
            <person name="Bonometti L."/>
            <person name="Westerberg I."/>
            <person name="Brannstrom I.O."/>
            <person name="Guillou S."/>
            <person name="Cros-Aarteil S."/>
            <person name="Calhoun S."/>
            <person name="Kuo A."/>
            <person name="Mondo S."/>
            <person name="Pangilinan J."/>
            <person name="Riley R."/>
            <person name="Labutti K."/>
            <person name="Andreopoulos B."/>
            <person name="Lipzen A."/>
            <person name="Chen C."/>
            <person name="Yanf M."/>
            <person name="Daum C."/>
            <person name="Ng V."/>
            <person name="Clum A."/>
            <person name="Steindorff A."/>
            <person name="Ohm R."/>
            <person name="Martin F."/>
            <person name="Silar P."/>
            <person name="Natvig D."/>
            <person name="Lalanne C."/>
            <person name="Gautier V."/>
            <person name="Ament-Velasquez S.L."/>
            <person name="Kruys A."/>
            <person name="Hutchinson M.I."/>
            <person name="Powell A.J."/>
            <person name="Barry K."/>
            <person name="Miller A.N."/>
            <person name="Grigoriev I.V."/>
            <person name="Debuchy R."/>
            <person name="Gladieux P."/>
            <person name="Thoren M.H."/>
            <person name="Johannesson H."/>
        </authorList>
    </citation>
    <scope>NUCLEOTIDE SEQUENCE</scope>
    <source>
        <strain evidence="1">CBS 955.72</strain>
    </source>
</reference>
<keyword evidence="2" id="KW-1185">Reference proteome</keyword>
<dbReference type="AlphaFoldDB" id="A0AAJ0M838"/>
<accession>A0AAJ0M838</accession>
<gene>
    <name evidence="1" type="ORF">B0T25DRAFT_341714</name>
</gene>
<reference evidence="1" key="1">
    <citation type="journal article" date="2023" name="Mol. Phylogenet. Evol.">
        <title>Genome-scale phylogeny and comparative genomics of the fungal order Sordariales.</title>
        <authorList>
            <person name="Hensen N."/>
            <person name="Bonometti L."/>
            <person name="Westerberg I."/>
            <person name="Brannstrom I.O."/>
            <person name="Guillou S."/>
            <person name="Cros-Aarteil S."/>
            <person name="Calhoun S."/>
            <person name="Haridas S."/>
            <person name="Kuo A."/>
            <person name="Mondo S."/>
            <person name="Pangilinan J."/>
            <person name="Riley R."/>
            <person name="LaButti K."/>
            <person name="Andreopoulos B."/>
            <person name="Lipzen A."/>
            <person name="Chen C."/>
            <person name="Yan M."/>
            <person name="Daum C."/>
            <person name="Ng V."/>
            <person name="Clum A."/>
            <person name="Steindorff A."/>
            <person name="Ohm R.A."/>
            <person name="Martin F."/>
            <person name="Silar P."/>
            <person name="Natvig D.O."/>
            <person name="Lalanne C."/>
            <person name="Gautier V."/>
            <person name="Ament-Velasquez S.L."/>
            <person name="Kruys A."/>
            <person name="Hutchinson M.I."/>
            <person name="Powell A.J."/>
            <person name="Barry K."/>
            <person name="Miller A.N."/>
            <person name="Grigoriev I.V."/>
            <person name="Debuchy R."/>
            <person name="Gladieux P."/>
            <person name="Hiltunen Thoren M."/>
            <person name="Johannesson H."/>
        </authorList>
    </citation>
    <scope>NUCLEOTIDE SEQUENCE</scope>
    <source>
        <strain evidence="1">CBS 955.72</strain>
    </source>
</reference>
<dbReference type="EMBL" id="JAUIQD010000008">
    <property type="protein sequence ID" value="KAK3341423.1"/>
    <property type="molecule type" value="Genomic_DNA"/>
</dbReference>
<sequence>MPVCCVLCVDGQRLAEPDLNTAGRTVCGETATFKILPASHRLVYSGITNTHTDAGHARCVRFRSLGRLCWCEVAPGLALNGQDSTSQSRCAGAPSRELSCPLTTLVSGAIRPLVPTTCASLAATNHDGAGCSSHTFLVPSQGPASEFPQKADVGGRSRIAGVATAELENTRAIKKIVFRTFLKTAHSPRIALLSSTQPPLD</sequence>
<evidence type="ECO:0000313" key="2">
    <source>
        <dbReference type="Proteomes" id="UP001275084"/>
    </source>
</evidence>
<protein>
    <submittedName>
        <fullName evidence="1">Uncharacterized protein</fullName>
    </submittedName>
</protein>
<organism evidence="1 2">
    <name type="scientific">Lasiosphaeria hispida</name>
    <dbReference type="NCBI Taxonomy" id="260671"/>
    <lineage>
        <taxon>Eukaryota</taxon>
        <taxon>Fungi</taxon>
        <taxon>Dikarya</taxon>
        <taxon>Ascomycota</taxon>
        <taxon>Pezizomycotina</taxon>
        <taxon>Sordariomycetes</taxon>
        <taxon>Sordariomycetidae</taxon>
        <taxon>Sordariales</taxon>
        <taxon>Lasiosphaeriaceae</taxon>
        <taxon>Lasiosphaeria</taxon>
    </lineage>
</organism>
<dbReference type="Proteomes" id="UP001275084">
    <property type="component" value="Unassembled WGS sequence"/>
</dbReference>
<proteinExistence type="predicted"/>
<comment type="caution">
    <text evidence="1">The sequence shown here is derived from an EMBL/GenBank/DDBJ whole genome shotgun (WGS) entry which is preliminary data.</text>
</comment>